<gene>
    <name evidence="20" type="ORF">HANVADRAFT_23873</name>
</gene>
<evidence type="ECO:0000256" key="9">
    <source>
        <dbReference type="ARBA" id="ARBA00022884"/>
    </source>
</evidence>
<dbReference type="InterPro" id="IPR014001">
    <property type="entry name" value="Helicase_ATP-bd"/>
</dbReference>
<dbReference type="InterPro" id="IPR027417">
    <property type="entry name" value="P-loop_NTPase"/>
</dbReference>
<dbReference type="SMART" id="SM00490">
    <property type="entry name" value="HELICc"/>
    <property type="match status" value="1"/>
</dbReference>
<accession>A0A1B7TED0</accession>
<evidence type="ECO:0000256" key="5">
    <source>
        <dbReference type="ARBA" id="ARBA00022741"/>
    </source>
</evidence>
<proteinExistence type="inferred from homology"/>
<comment type="catalytic activity">
    <reaction evidence="13">
        <text>ATP + H2O = ADP + phosphate + H(+)</text>
        <dbReference type="Rhea" id="RHEA:13065"/>
        <dbReference type="ChEBI" id="CHEBI:15377"/>
        <dbReference type="ChEBI" id="CHEBI:15378"/>
        <dbReference type="ChEBI" id="CHEBI:30616"/>
        <dbReference type="ChEBI" id="CHEBI:43474"/>
        <dbReference type="ChEBI" id="CHEBI:456216"/>
        <dbReference type="EC" id="3.6.4.13"/>
    </reaction>
</comment>
<dbReference type="AlphaFoldDB" id="A0A1B7TED0"/>
<keyword evidence="8 15" id="KW-0067">ATP-binding</keyword>
<evidence type="ECO:0000259" key="17">
    <source>
        <dbReference type="PROSITE" id="PS51192"/>
    </source>
</evidence>
<organism evidence="20 21">
    <name type="scientific">Hanseniaspora valbyensis NRRL Y-1626</name>
    <dbReference type="NCBI Taxonomy" id="766949"/>
    <lineage>
        <taxon>Eukaryota</taxon>
        <taxon>Fungi</taxon>
        <taxon>Dikarya</taxon>
        <taxon>Ascomycota</taxon>
        <taxon>Saccharomycotina</taxon>
        <taxon>Saccharomycetes</taxon>
        <taxon>Saccharomycodales</taxon>
        <taxon>Saccharomycodaceae</taxon>
        <taxon>Hanseniaspora</taxon>
    </lineage>
</organism>
<keyword evidence="10" id="KW-0539">Nucleus</keyword>
<comment type="subunit">
    <text evidence="12">Interacts with the SSU processome.</text>
</comment>
<evidence type="ECO:0000256" key="16">
    <source>
        <dbReference type="SAM" id="MobiDB-lite"/>
    </source>
</evidence>
<feature type="region of interest" description="Disordered" evidence="16">
    <location>
        <begin position="1"/>
        <end position="73"/>
    </location>
</feature>
<reference evidence="21" key="1">
    <citation type="journal article" date="2016" name="Proc. Natl. Acad. Sci. U.S.A.">
        <title>Comparative genomics of biotechnologically important yeasts.</title>
        <authorList>
            <person name="Riley R."/>
            <person name="Haridas S."/>
            <person name="Wolfe K.H."/>
            <person name="Lopes M.R."/>
            <person name="Hittinger C.T."/>
            <person name="Goeker M."/>
            <person name="Salamov A.A."/>
            <person name="Wisecaver J.H."/>
            <person name="Long T.M."/>
            <person name="Calvey C.H."/>
            <person name="Aerts A.L."/>
            <person name="Barry K.W."/>
            <person name="Choi C."/>
            <person name="Clum A."/>
            <person name="Coughlan A.Y."/>
            <person name="Deshpande S."/>
            <person name="Douglass A.P."/>
            <person name="Hanson S.J."/>
            <person name="Klenk H.-P."/>
            <person name="LaButti K.M."/>
            <person name="Lapidus A."/>
            <person name="Lindquist E.A."/>
            <person name="Lipzen A.M."/>
            <person name="Meier-Kolthoff J.P."/>
            <person name="Ohm R.A."/>
            <person name="Otillar R.P."/>
            <person name="Pangilinan J.L."/>
            <person name="Peng Y."/>
            <person name="Rokas A."/>
            <person name="Rosa C.A."/>
            <person name="Scheuner C."/>
            <person name="Sibirny A.A."/>
            <person name="Slot J.C."/>
            <person name="Stielow J.B."/>
            <person name="Sun H."/>
            <person name="Kurtzman C.P."/>
            <person name="Blackwell M."/>
            <person name="Grigoriev I.V."/>
            <person name="Jeffries T.W."/>
        </authorList>
    </citation>
    <scope>NUCLEOTIDE SEQUENCE [LARGE SCALE GENOMIC DNA]</scope>
    <source>
        <strain evidence="21">NRRL Y-1626</strain>
    </source>
</reference>
<dbReference type="PROSITE" id="PS51192">
    <property type="entry name" value="HELICASE_ATP_BIND_1"/>
    <property type="match status" value="1"/>
</dbReference>
<feature type="compositionally biased region" description="Basic residues" evidence="16">
    <location>
        <begin position="474"/>
        <end position="486"/>
    </location>
</feature>
<keyword evidence="3" id="KW-0690">Ribosome biogenesis</keyword>
<evidence type="ECO:0000256" key="15">
    <source>
        <dbReference type="RuleBase" id="RU000492"/>
    </source>
</evidence>
<dbReference type="GO" id="GO:0005829">
    <property type="term" value="C:cytosol"/>
    <property type="evidence" value="ECO:0007669"/>
    <property type="project" value="TreeGrafter"/>
</dbReference>
<keyword evidence="9" id="KW-0694">RNA-binding</keyword>
<comment type="subcellular location">
    <subcellularLocation>
        <location evidence="1">Nucleus</location>
    </subcellularLocation>
</comment>
<dbReference type="PANTHER" id="PTHR47959:SF24">
    <property type="entry name" value="ATP-DEPENDENT RNA HELICASE"/>
    <property type="match status" value="1"/>
</dbReference>
<feature type="domain" description="Helicase ATP-binding" evidence="17">
    <location>
        <begin position="106"/>
        <end position="282"/>
    </location>
</feature>
<feature type="short sequence motif" description="Q motif" evidence="14">
    <location>
        <begin position="75"/>
        <end position="103"/>
    </location>
</feature>
<dbReference type="GO" id="GO:0003724">
    <property type="term" value="F:RNA helicase activity"/>
    <property type="evidence" value="ECO:0007669"/>
    <property type="project" value="UniProtKB-EC"/>
</dbReference>
<keyword evidence="6 15" id="KW-0378">Hydrolase</keyword>
<dbReference type="EC" id="3.6.4.13" evidence="2"/>
<name>A0A1B7TED0_9ASCO</name>
<dbReference type="CDD" id="cd18787">
    <property type="entry name" value="SF2_C_DEAD"/>
    <property type="match status" value="1"/>
</dbReference>
<feature type="domain" description="DEAD-box RNA helicase Q" evidence="19">
    <location>
        <begin position="75"/>
        <end position="103"/>
    </location>
</feature>
<dbReference type="SUPFAM" id="SSF52540">
    <property type="entry name" value="P-loop containing nucleoside triphosphate hydrolases"/>
    <property type="match status" value="1"/>
</dbReference>
<evidence type="ECO:0000259" key="19">
    <source>
        <dbReference type="PROSITE" id="PS51195"/>
    </source>
</evidence>
<dbReference type="Pfam" id="PF00271">
    <property type="entry name" value="Helicase_C"/>
    <property type="match status" value="1"/>
</dbReference>
<feature type="compositionally biased region" description="Basic and acidic residues" evidence="16">
    <location>
        <begin position="1"/>
        <end position="13"/>
    </location>
</feature>
<dbReference type="Pfam" id="PF00270">
    <property type="entry name" value="DEAD"/>
    <property type="match status" value="1"/>
</dbReference>
<comment type="similarity">
    <text evidence="15">Belongs to the DEAD box helicase family.</text>
</comment>
<evidence type="ECO:0000313" key="21">
    <source>
        <dbReference type="Proteomes" id="UP000092321"/>
    </source>
</evidence>
<dbReference type="InterPro" id="IPR001650">
    <property type="entry name" value="Helicase_C-like"/>
</dbReference>
<dbReference type="EMBL" id="LXPE01000011">
    <property type="protein sequence ID" value="OBA27106.1"/>
    <property type="molecule type" value="Genomic_DNA"/>
</dbReference>
<evidence type="ECO:0000256" key="7">
    <source>
        <dbReference type="ARBA" id="ARBA00022806"/>
    </source>
</evidence>
<dbReference type="OrthoDB" id="10261904at2759"/>
<dbReference type="GO" id="GO:0016787">
    <property type="term" value="F:hydrolase activity"/>
    <property type="evidence" value="ECO:0007669"/>
    <property type="project" value="UniProtKB-KW"/>
</dbReference>
<evidence type="ECO:0000259" key="18">
    <source>
        <dbReference type="PROSITE" id="PS51194"/>
    </source>
</evidence>
<keyword evidence="21" id="KW-1185">Reference proteome</keyword>
<dbReference type="GO" id="GO:0006364">
    <property type="term" value="P:rRNA processing"/>
    <property type="evidence" value="ECO:0007669"/>
    <property type="project" value="UniProtKB-KW"/>
</dbReference>
<dbReference type="PROSITE" id="PS51195">
    <property type="entry name" value="Q_MOTIF"/>
    <property type="match status" value="1"/>
</dbReference>
<evidence type="ECO:0000256" key="8">
    <source>
        <dbReference type="ARBA" id="ARBA00022840"/>
    </source>
</evidence>
<protein>
    <recommendedName>
        <fullName evidence="2">RNA helicase</fullName>
        <ecNumber evidence="2">3.6.4.13</ecNumber>
    </recommendedName>
</protein>
<feature type="compositionally biased region" description="Basic and acidic residues" evidence="16">
    <location>
        <begin position="25"/>
        <end position="44"/>
    </location>
</feature>
<dbReference type="PROSITE" id="PS00039">
    <property type="entry name" value="DEAD_ATP_HELICASE"/>
    <property type="match status" value="1"/>
</dbReference>
<keyword evidence="4" id="KW-0698">rRNA processing</keyword>
<dbReference type="Proteomes" id="UP000092321">
    <property type="component" value="Unassembled WGS sequence"/>
</dbReference>
<keyword evidence="5 15" id="KW-0547">Nucleotide-binding</keyword>
<evidence type="ECO:0000256" key="14">
    <source>
        <dbReference type="PROSITE-ProRule" id="PRU00552"/>
    </source>
</evidence>
<evidence type="ECO:0000256" key="13">
    <source>
        <dbReference type="ARBA" id="ARBA00047984"/>
    </source>
</evidence>
<dbReference type="InterPro" id="IPR000629">
    <property type="entry name" value="RNA-helicase_DEAD-box_CS"/>
</dbReference>
<evidence type="ECO:0000256" key="4">
    <source>
        <dbReference type="ARBA" id="ARBA00022552"/>
    </source>
</evidence>
<evidence type="ECO:0000256" key="2">
    <source>
        <dbReference type="ARBA" id="ARBA00012552"/>
    </source>
</evidence>
<comment type="caution">
    <text evidence="20">The sequence shown here is derived from an EMBL/GenBank/DDBJ whole genome shotgun (WGS) entry which is preliminary data.</text>
</comment>
<dbReference type="GO" id="GO:0003723">
    <property type="term" value="F:RNA binding"/>
    <property type="evidence" value="ECO:0007669"/>
    <property type="project" value="UniProtKB-KW"/>
</dbReference>
<dbReference type="InterPro" id="IPR014014">
    <property type="entry name" value="RNA_helicase_DEAD_Q_motif"/>
</dbReference>
<sequence length="497" mass="56106">MGIRENKHKESSKKVKVSSSNDVKSLAEKIKQKALENMKQKALETDENDNGDEKDSLKENQETENEKVDNEKHITSFQDLDLVPELQATIKQLNFTKPTEIQAKSIPAALKGNDIIGIAQTGSGKTAAFAIPVLNQLWYDKLHNYCLVLVPTRELALQIQKTFDALGLEMGLKTCCIVGGMNMLEQSRELMKKPHVIIATPGRLMDHLENTKGFNLKNLKFLIMDEADRLLDLEFGPAIDKILKILPIADDTNGRRNFLFSATLTEKLNKLTKVALRNPILIKCNENNKTVETLVQSLIVVPGGLKNTILVYLLSEHLNKSVIIFTRTKSNCERLNVLLNMLDFRSCALHGDLSQQQRNGALDLFKANKRNLLIATDVAARGLDIPFVDMVINYDIPIDSKSYIHRVGRTARAGRSGKSISLVSQYDLELILRIEQVLGLKLQKDEINKPLVLQLRDNVERCNSEVIMEMNRKSKEKKNNKKRGKRVSRDDMDKGEK</sequence>
<feature type="compositionally biased region" description="Basic and acidic residues" evidence="16">
    <location>
        <begin position="51"/>
        <end position="73"/>
    </location>
</feature>
<comment type="function">
    <text evidence="11">ATP-dependent rRNA helicase required for pre-ribosomal RNA processing. Involved in the maturation of the 35S-pre-rRNA and to its cleavage to mature 18S rRNA.</text>
</comment>
<dbReference type="PROSITE" id="PS51194">
    <property type="entry name" value="HELICASE_CTER"/>
    <property type="match status" value="1"/>
</dbReference>
<evidence type="ECO:0000256" key="12">
    <source>
        <dbReference type="ARBA" id="ARBA00024374"/>
    </source>
</evidence>
<dbReference type="GO" id="GO:0005634">
    <property type="term" value="C:nucleus"/>
    <property type="evidence" value="ECO:0007669"/>
    <property type="project" value="UniProtKB-SubCell"/>
</dbReference>
<feature type="region of interest" description="Disordered" evidence="16">
    <location>
        <begin position="472"/>
        <end position="497"/>
    </location>
</feature>
<evidence type="ECO:0000256" key="1">
    <source>
        <dbReference type="ARBA" id="ARBA00004123"/>
    </source>
</evidence>
<dbReference type="GO" id="GO:0005524">
    <property type="term" value="F:ATP binding"/>
    <property type="evidence" value="ECO:0007669"/>
    <property type="project" value="UniProtKB-KW"/>
</dbReference>
<dbReference type="Gene3D" id="3.40.50.300">
    <property type="entry name" value="P-loop containing nucleotide triphosphate hydrolases"/>
    <property type="match status" value="2"/>
</dbReference>
<keyword evidence="7 15" id="KW-0347">Helicase</keyword>
<feature type="compositionally biased region" description="Basic and acidic residues" evidence="16">
    <location>
        <begin position="487"/>
        <end position="497"/>
    </location>
</feature>
<evidence type="ECO:0000256" key="3">
    <source>
        <dbReference type="ARBA" id="ARBA00022517"/>
    </source>
</evidence>
<evidence type="ECO:0000256" key="11">
    <source>
        <dbReference type="ARBA" id="ARBA00024301"/>
    </source>
</evidence>
<dbReference type="InterPro" id="IPR050079">
    <property type="entry name" value="DEAD_box_RNA_helicase"/>
</dbReference>
<evidence type="ECO:0000256" key="6">
    <source>
        <dbReference type="ARBA" id="ARBA00022801"/>
    </source>
</evidence>
<feature type="domain" description="Helicase C-terminal" evidence="18">
    <location>
        <begin position="305"/>
        <end position="459"/>
    </location>
</feature>
<dbReference type="SMART" id="SM00487">
    <property type="entry name" value="DEXDc"/>
    <property type="match status" value="1"/>
</dbReference>
<dbReference type="InterPro" id="IPR011545">
    <property type="entry name" value="DEAD/DEAH_box_helicase_dom"/>
</dbReference>
<evidence type="ECO:0000256" key="10">
    <source>
        <dbReference type="ARBA" id="ARBA00023242"/>
    </source>
</evidence>
<dbReference type="PANTHER" id="PTHR47959">
    <property type="entry name" value="ATP-DEPENDENT RNA HELICASE RHLE-RELATED"/>
    <property type="match status" value="1"/>
</dbReference>
<evidence type="ECO:0000313" key="20">
    <source>
        <dbReference type="EMBL" id="OBA27106.1"/>
    </source>
</evidence>